<dbReference type="PANTHER" id="PTHR43825">
    <property type="entry name" value="PYRUVATE DEHYDROGENASE E1 COMPONENT"/>
    <property type="match status" value="1"/>
</dbReference>
<dbReference type="CDD" id="cd07033">
    <property type="entry name" value="TPP_PYR_DXS_TK_like"/>
    <property type="match status" value="1"/>
</dbReference>
<dbReference type="SUPFAM" id="SSF52518">
    <property type="entry name" value="Thiamin diphosphate-binding fold (THDP-binding)"/>
    <property type="match status" value="1"/>
</dbReference>
<dbReference type="RefSeq" id="WP_004882254.1">
    <property type="nucleotide sequence ID" value="NZ_LJRF01000152.1"/>
</dbReference>
<protein>
    <submittedName>
        <fullName evidence="5">C-terminal region of transketolase</fullName>
    </submittedName>
</protein>
<dbReference type="PATRIC" id="fig|55398.3.peg.221"/>
<dbReference type="AlphaFoldDB" id="A0A0P9YKD2"/>
<sequence length="318" mass="33225">MSTEHTVAPEAHLASVMVEAFINAVDNGVDLIPVVSDSTSTAKIGPFMKRFPDRLVNVGIAEQTLVGVAAGLGLSGKVAVTCNAAPFLISRANEQVKVDVCYNRSNVKMFGLNAGTSYGPLASTHHSIDDISVMRGFGNVQIFAPADGEECRQIVDYAIAYDGPVYIRLDGKALPALHKADYRFVPGQVDILKTGHDVSIVALGSVVHEAVDAAIRLEELGISAQVINLSSIRPLQRDALLQALCATRAVVSVEEHNVNGGAGSIVAEVLAEAGLGIALVRLGIQDGEYASAGGRSPTRARHQIDAAGIVAAATALLQ</sequence>
<keyword evidence="3" id="KW-0786">Thiamine pyrophosphate</keyword>
<feature type="domain" description="Transketolase-like pyrimidine-binding" evidence="4">
    <location>
        <begin position="11"/>
        <end position="176"/>
    </location>
</feature>
<dbReference type="FunFam" id="3.40.50.970:FF:000129">
    <property type="entry name" value="Transketolase"/>
    <property type="match status" value="1"/>
</dbReference>
<evidence type="ECO:0000313" key="6">
    <source>
        <dbReference type="Proteomes" id="UP000050554"/>
    </source>
</evidence>
<gene>
    <name evidence="5" type="ORF">ALO47_00174</name>
</gene>
<dbReference type="Pfam" id="PF02779">
    <property type="entry name" value="Transket_pyr"/>
    <property type="match status" value="1"/>
</dbReference>
<dbReference type="PANTHER" id="PTHR43825:SF1">
    <property type="entry name" value="TRANSKETOLASE-LIKE PYRIMIDINE-BINDING DOMAIN-CONTAINING PROTEIN"/>
    <property type="match status" value="1"/>
</dbReference>
<dbReference type="SUPFAM" id="SSF52922">
    <property type="entry name" value="TK C-terminal domain-like"/>
    <property type="match status" value="1"/>
</dbReference>
<evidence type="ECO:0000259" key="4">
    <source>
        <dbReference type="SMART" id="SM00861"/>
    </source>
</evidence>
<reference evidence="5 6" key="1">
    <citation type="submission" date="2015-09" db="EMBL/GenBank/DDBJ databases">
        <title>Genome announcement of multiple Pseudomonas syringae strains.</title>
        <authorList>
            <person name="Thakur S."/>
            <person name="Wang P.W."/>
            <person name="Gong Y."/>
            <person name="Weir B.S."/>
            <person name="Guttman D.S."/>
        </authorList>
    </citation>
    <scope>NUCLEOTIDE SEQUENCE [LARGE SCALE GENOMIC DNA]</scope>
    <source>
        <strain evidence="5 6">ICMP3882</strain>
    </source>
</reference>
<comment type="similarity">
    <text evidence="2">Belongs to the transketolase family.</text>
</comment>
<dbReference type="InterPro" id="IPR005475">
    <property type="entry name" value="Transketolase-like_Pyr-bd"/>
</dbReference>
<dbReference type="InterPro" id="IPR033248">
    <property type="entry name" value="Transketolase_C"/>
</dbReference>
<evidence type="ECO:0000256" key="2">
    <source>
        <dbReference type="ARBA" id="ARBA00007131"/>
    </source>
</evidence>
<name>A0A0P9YKD2_PSESI</name>
<dbReference type="InterPro" id="IPR051157">
    <property type="entry name" value="PDH/Transketolase"/>
</dbReference>
<comment type="caution">
    <text evidence="5">The sequence shown here is derived from an EMBL/GenBank/DDBJ whole genome shotgun (WGS) entry which is preliminary data.</text>
</comment>
<dbReference type="EMBL" id="LJRF01000152">
    <property type="protein sequence ID" value="KPY45046.1"/>
    <property type="molecule type" value="Genomic_DNA"/>
</dbReference>
<dbReference type="Proteomes" id="UP000050554">
    <property type="component" value="Unassembled WGS sequence"/>
</dbReference>
<dbReference type="InterPro" id="IPR009014">
    <property type="entry name" value="Transketo_C/PFOR_II"/>
</dbReference>
<proteinExistence type="inferred from homology"/>
<evidence type="ECO:0000313" key="5">
    <source>
        <dbReference type="EMBL" id="KPY45046.1"/>
    </source>
</evidence>
<accession>A0A0P9YKD2</accession>
<dbReference type="SMART" id="SM00861">
    <property type="entry name" value="Transket_pyr"/>
    <property type="match status" value="1"/>
</dbReference>
<dbReference type="Gene3D" id="3.40.50.920">
    <property type="match status" value="1"/>
</dbReference>
<dbReference type="InterPro" id="IPR029061">
    <property type="entry name" value="THDP-binding"/>
</dbReference>
<dbReference type="Gene3D" id="3.40.50.970">
    <property type="match status" value="1"/>
</dbReference>
<evidence type="ECO:0000256" key="1">
    <source>
        <dbReference type="ARBA" id="ARBA00001964"/>
    </source>
</evidence>
<evidence type="ECO:0000256" key="3">
    <source>
        <dbReference type="ARBA" id="ARBA00023052"/>
    </source>
</evidence>
<dbReference type="Pfam" id="PF02780">
    <property type="entry name" value="Transketolase_C"/>
    <property type="match status" value="1"/>
</dbReference>
<comment type="cofactor">
    <cofactor evidence="1">
        <name>thiamine diphosphate</name>
        <dbReference type="ChEBI" id="CHEBI:58937"/>
    </cofactor>
</comment>
<organism evidence="5 6">
    <name type="scientific">Pseudomonas syringae pv. ribicola</name>
    <dbReference type="NCBI Taxonomy" id="55398"/>
    <lineage>
        <taxon>Bacteria</taxon>
        <taxon>Pseudomonadati</taxon>
        <taxon>Pseudomonadota</taxon>
        <taxon>Gammaproteobacteria</taxon>
        <taxon>Pseudomonadales</taxon>
        <taxon>Pseudomonadaceae</taxon>
        <taxon>Pseudomonas</taxon>
    </lineage>
</organism>